<dbReference type="Proteomes" id="UP000274122">
    <property type="component" value="Chromosome"/>
</dbReference>
<feature type="domain" description="NAD(P)-binding" evidence="1">
    <location>
        <begin position="8"/>
        <end position="190"/>
    </location>
</feature>
<organism evidence="2 3">
    <name type="scientific">Cedecea lapagei</name>
    <dbReference type="NCBI Taxonomy" id="158823"/>
    <lineage>
        <taxon>Bacteria</taxon>
        <taxon>Pseudomonadati</taxon>
        <taxon>Pseudomonadota</taxon>
        <taxon>Gammaproteobacteria</taxon>
        <taxon>Enterobacterales</taxon>
        <taxon>Enterobacteriaceae</taxon>
        <taxon>Cedecea</taxon>
    </lineage>
</organism>
<dbReference type="SUPFAM" id="SSF51735">
    <property type="entry name" value="NAD(P)-binding Rossmann-fold domains"/>
    <property type="match status" value="1"/>
</dbReference>
<keyword evidence="3" id="KW-1185">Reference proteome</keyword>
<dbReference type="Gene3D" id="3.40.50.720">
    <property type="entry name" value="NAD(P)-binding Rossmann-like Domain"/>
    <property type="match status" value="1"/>
</dbReference>
<evidence type="ECO:0000313" key="3">
    <source>
        <dbReference type="Proteomes" id="UP000274122"/>
    </source>
</evidence>
<dbReference type="PANTHER" id="PTHR15020">
    <property type="entry name" value="FLAVIN REDUCTASE-RELATED"/>
    <property type="match status" value="1"/>
</dbReference>
<dbReference type="RefSeq" id="WP_126357861.1">
    <property type="nucleotide sequence ID" value="NZ_LR134201.1"/>
</dbReference>
<reference evidence="2 3" key="1">
    <citation type="submission" date="2018-12" db="EMBL/GenBank/DDBJ databases">
        <authorList>
            <consortium name="Pathogen Informatics"/>
        </authorList>
    </citation>
    <scope>NUCLEOTIDE SEQUENCE [LARGE SCALE GENOMIC DNA]</scope>
    <source>
        <strain evidence="2 3">NCTC11466</strain>
    </source>
</reference>
<dbReference type="InterPro" id="IPR016040">
    <property type="entry name" value="NAD(P)-bd_dom"/>
</dbReference>
<dbReference type="AlphaFoldDB" id="A0A447V7M8"/>
<gene>
    <name evidence="2" type="ORF">NCTC11466_04202</name>
</gene>
<evidence type="ECO:0000259" key="1">
    <source>
        <dbReference type="Pfam" id="PF13460"/>
    </source>
</evidence>
<dbReference type="InterPro" id="IPR036291">
    <property type="entry name" value="NAD(P)-bd_dom_sf"/>
</dbReference>
<dbReference type="PANTHER" id="PTHR15020:SF50">
    <property type="entry name" value="UPF0659 PROTEIN YMR090W"/>
    <property type="match status" value="1"/>
</dbReference>
<accession>A0A447V7M8</accession>
<dbReference type="KEGG" id="clap:NCTC11466_04202"/>
<sequence>MTPWLIFGAGGKGVGALTAKLALAEGRHVVALVRSEEAATKLRVAGVQVITGDACNTEAVTEACRLAGKEATVISTMGGSQDYLAHRTVIDVAEKAGIARMVLVTSLGCGESWAYLSDRAKAAFGQAVREKSLAESWLQTSRLDFAIVRPGGLLHGEPTGKAMLSQTPEIHGMVMRADVAAHVAELAKAPGLNRQVYGLVQPGLKPA</sequence>
<dbReference type="OrthoDB" id="9803892at2"/>
<proteinExistence type="predicted"/>
<protein>
    <submittedName>
        <fullName evidence="2">NADH-flavin reductase</fullName>
    </submittedName>
</protein>
<dbReference type="EMBL" id="LR134201">
    <property type="protein sequence ID" value="VEC01379.1"/>
    <property type="molecule type" value="Genomic_DNA"/>
</dbReference>
<name>A0A447V7M8_9ENTR</name>
<evidence type="ECO:0000313" key="2">
    <source>
        <dbReference type="EMBL" id="VEC01379.1"/>
    </source>
</evidence>
<dbReference type="Pfam" id="PF13460">
    <property type="entry name" value="NAD_binding_10"/>
    <property type="match status" value="1"/>
</dbReference>
<dbReference type="CDD" id="cd05243">
    <property type="entry name" value="SDR_a5"/>
    <property type="match status" value="1"/>
</dbReference>